<dbReference type="Proteomes" id="UP000198356">
    <property type="component" value="Unassembled WGS sequence"/>
</dbReference>
<dbReference type="EMBL" id="FZOU01000005">
    <property type="protein sequence ID" value="SNT20099.1"/>
    <property type="molecule type" value="Genomic_DNA"/>
</dbReference>
<accession>A0A239KRE6</accession>
<reference evidence="2 3" key="1">
    <citation type="submission" date="2017-06" db="EMBL/GenBank/DDBJ databases">
        <authorList>
            <person name="Kim H.J."/>
            <person name="Triplett B.A."/>
        </authorList>
    </citation>
    <scope>NUCLEOTIDE SEQUENCE [LARGE SCALE GENOMIC DNA]</scope>
    <source>
        <strain evidence="2 3">DSM 18704</strain>
    </source>
</reference>
<gene>
    <name evidence="2" type="ORF">SAMN05421770_105117</name>
</gene>
<sequence length="51" mass="5619">MANTKAITDTVERKKIKRAARKAAAPKAKRTGARGENKQKLKKAARGQSKR</sequence>
<protein>
    <submittedName>
        <fullName evidence="2">Uncharacterized protein</fullName>
    </submittedName>
</protein>
<evidence type="ECO:0000256" key="1">
    <source>
        <dbReference type="SAM" id="MobiDB-lite"/>
    </source>
</evidence>
<evidence type="ECO:0000313" key="3">
    <source>
        <dbReference type="Proteomes" id="UP000198356"/>
    </source>
</evidence>
<keyword evidence="3" id="KW-1185">Reference proteome</keyword>
<proteinExistence type="predicted"/>
<organism evidence="2 3">
    <name type="scientific">Granulicella rosea</name>
    <dbReference type="NCBI Taxonomy" id="474952"/>
    <lineage>
        <taxon>Bacteria</taxon>
        <taxon>Pseudomonadati</taxon>
        <taxon>Acidobacteriota</taxon>
        <taxon>Terriglobia</taxon>
        <taxon>Terriglobales</taxon>
        <taxon>Acidobacteriaceae</taxon>
        <taxon>Granulicella</taxon>
    </lineage>
</organism>
<name>A0A239KRE6_9BACT</name>
<feature type="region of interest" description="Disordered" evidence="1">
    <location>
        <begin position="1"/>
        <end position="51"/>
    </location>
</feature>
<dbReference type="AlphaFoldDB" id="A0A239KRE6"/>
<dbReference type="RefSeq" id="WP_176441782.1">
    <property type="nucleotide sequence ID" value="NZ_FZOU01000005.1"/>
</dbReference>
<evidence type="ECO:0000313" key="2">
    <source>
        <dbReference type="EMBL" id="SNT20099.1"/>
    </source>
</evidence>
<feature type="compositionally biased region" description="Basic residues" evidence="1">
    <location>
        <begin position="40"/>
        <end position="51"/>
    </location>
</feature>